<dbReference type="InterPro" id="IPR036864">
    <property type="entry name" value="Zn2-C6_fun-type_DNA-bd_sf"/>
</dbReference>
<dbReference type="GO" id="GO:0000981">
    <property type="term" value="F:DNA-binding transcription factor activity, RNA polymerase II-specific"/>
    <property type="evidence" value="ECO:0007669"/>
    <property type="project" value="InterPro"/>
</dbReference>
<evidence type="ECO:0000256" key="2">
    <source>
        <dbReference type="ARBA" id="ARBA00023015"/>
    </source>
</evidence>
<dbReference type="AlphaFoldDB" id="A0A3N2PJW5"/>
<comment type="subcellular location">
    <subcellularLocation>
        <location evidence="1">Nucleus</location>
    </subcellularLocation>
</comment>
<name>A0A3N2PJW5_SODAK</name>
<dbReference type="OrthoDB" id="5424793at2759"/>
<dbReference type="STRING" id="1314773.A0A3N2PJW5"/>
<evidence type="ECO:0000256" key="6">
    <source>
        <dbReference type="SAM" id="MobiDB-lite"/>
    </source>
</evidence>
<dbReference type="GO" id="GO:0000976">
    <property type="term" value="F:transcription cis-regulatory region binding"/>
    <property type="evidence" value="ECO:0007669"/>
    <property type="project" value="TreeGrafter"/>
</dbReference>
<feature type="compositionally biased region" description="Polar residues" evidence="6">
    <location>
        <begin position="8"/>
        <end position="31"/>
    </location>
</feature>
<dbReference type="Gene3D" id="4.10.240.10">
    <property type="entry name" value="Zn(2)-C6 fungal-type DNA-binding domain"/>
    <property type="match status" value="1"/>
</dbReference>
<reference evidence="8 9" key="1">
    <citation type="journal article" date="2018" name="Mol. Ecol.">
        <title>The obligate alkalophilic soda-lake fungus Sodiomyces alkalinus has shifted to a protein diet.</title>
        <authorList>
            <person name="Grum-Grzhimaylo A.A."/>
            <person name="Falkoski D.L."/>
            <person name="van den Heuvel J."/>
            <person name="Valero-Jimenez C.A."/>
            <person name="Min B."/>
            <person name="Choi I.G."/>
            <person name="Lipzen A."/>
            <person name="Daum C.G."/>
            <person name="Aanen D.K."/>
            <person name="Tsang A."/>
            <person name="Henrissat B."/>
            <person name="Bilanenko E.N."/>
            <person name="de Vries R.P."/>
            <person name="van Kan J.A.L."/>
            <person name="Grigoriev I.V."/>
            <person name="Debets A.J.M."/>
        </authorList>
    </citation>
    <scope>NUCLEOTIDE SEQUENCE [LARGE SCALE GENOMIC DNA]</scope>
    <source>
        <strain evidence="8 9">F11</strain>
    </source>
</reference>
<feature type="region of interest" description="Disordered" evidence="6">
    <location>
        <begin position="746"/>
        <end position="768"/>
    </location>
</feature>
<dbReference type="GeneID" id="39579457"/>
<dbReference type="SMART" id="SM00066">
    <property type="entry name" value="GAL4"/>
    <property type="match status" value="1"/>
</dbReference>
<evidence type="ECO:0000256" key="1">
    <source>
        <dbReference type="ARBA" id="ARBA00004123"/>
    </source>
</evidence>
<dbReference type="InterPro" id="IPR001138">
    <property type="entry name" value="Zn2Cys6_DnaBD"/>
</dbReference>
<evidence type="ECO:0000256" key="5">
    <source>
        <dbReference type="ARBA" id="ARBA00023242"/>
    </source>
</evidence>
<proteinExistence type="predicted"/>
<dbReference type="Proteomes" id="UP000272025">
    <property type="component" value="Unassembled WGS sequence"/>
</dbReference>
<feature type="compositionally biased region" description="Polar residues" evidence="6">
    <location>
        <begin position="659"/>
        <end position="672"/>
    </location>
</feature>
<evidence type="ECO:0000259" key="7">
    <source>
        <dbReference type="PROSITE" id="PS50048"/>
    </source>
</evidence>
<dbReference type="PROSITE" id="PS50048">
    <property type="entry name" value="ZN2_CY6_FUNGAL_2"/>
    <property type="match status" value="1"/>
</dbReference>
<keyword evidence="9" id="KW-1185">Reference proteome</keyword>
<feature type="region of interest" description="Disordered" evidence="6">
    <location>
        <begin position="648"/>
        <end position="672"/>
    </location>
</feature>
<keyword evidence="5" id="KW-0539">Nucleus</keyword>
<evidence type="ECO:0000256" key="4">
    <source>
        <dbReference type="ARBA" id="ARBA00023163"/>
    </source>
</evidence>
<accession>A0A3N2PJW5</accession>
<keyword evidence="3" id="KW-0238">DNA-binding</keyword>
<organism evidence="8 9">
    <name type="scientific">Sodiomyces alkalinus (strain CBS 110278 / VKM F-3762 / F11)</name>
    <name type="common">Alkaliphilic filamentous fungus</name>
    <dbReference type="NCBI Taxonomy" id="1314773"/>
    <lineage>
        <taxon>Eukaryota</taxon>
        <taxon>Fungi</taxon>
        <taxon>Dikarya</taxon>
        <taxon>Ascomycota</taxon>
        <taxon>Pezizomycotina</taxon>
        <taxon>Sordariomycetes</taxon>
        <taxon>Hypocreomycetidae</taxon>
        <taxon>Glomerellales</taxon>
        <taxon>Plectosphaerellaceae</taxon>
        <taxon>Sodiomyces</taxon>
    </lineage>
</organism>
<dbReference type="SUPFAM" id="SSF57701">
    <property type="entry name" value="Zn2/Cys6 DNA-binding domain"/>
    <property type="match status" value="1"/>
</dbReference>
<evidence type="ECO:0000313" key="9">
    <source>
        <dbReference type="Proteomes" id="UP000272025"/>
    </source>
</evidence>
<keyword evidence="2" id="KW-0805">Transcription regulation</keyword>
<dbReference type="RefSeq" id="XP_028462480.1">
    <property type="nucleotide sequence ID" value="XM_028610979.1"/>
</dbReference>
<feature type="region of interest" description="Disordered" evidence="6">
    <location>
        <begin position="77"/>
        <end position="102"/>
    </location>
</feature>
<dbReference type="PANTHER" id="PTHR31845:SF39">
    <property type="entry name" value="TRANSCRIPTION FACTOR PBCR-RELATED"/>
    <property type="match status" value="1"/>
</dbReference>
<protein>
    <recommendedName>
        <fullName evidence="7">Zn(2)-C6 fungal-type domain-containing protein</fullName>
    </recommendedName>
</protein>
<sequence length="768" mass="83319">MDLAQGAGVSTATTSNSNGSYNGTTAASSDTVAPRSKVNSACEACRLAKVKCQPSDRSGVCRRCLEFRRECVFRTGPRTRRPRQSRLNHTAPRRPPPAGPSQTFSINFDMPAPDNACPAALESLAHRHASYIDSLLPPDDTHIHTPMFDDLMFNALHSFHHPGGFAPSPPRSHTSSSHSNDRPPSNTNSDYHSHAHLSPSGTSSSSSRDAAAGTPGPSLGNSTAVPSTVSISSIGLKPQFNLDSASRLLDCFRQMVPHFPCIVLPPGATVQSLAKSRPFVLLAILSVASGAGSLQGHTLYDDEFRKILGLKFVACGERSVELLQGLLIYCAWYPFHLRPKNKQAFQYVRMAAEIAHDLDLVQPPAETIVTADSPVTPEQIDGMRTYLSCYYLVSSFVATWAKFSALGLEYTQWTSICCGVLERRSDVEGDSTLSWLVRCAHIIEETCKLDRPGPDVDDKKSRFMLLGLESQFREWCSRIPSTSMPSGSALHIMTGFTELYLYASPLLRLGKPKKAQPGLCGAPLEIDPDRLFHALPILRRLLDAFAALPSSALIPLTSIDWGKFVQVTILGLRLSMPLPGCPAWDDAFARQQLRFGVFLGRFSQGDGRETKGLMPPGVATTGTNVVAASRIVFGVVRQKYEGRLAKLGQNKPAPKSALDVQSQPQPDTSSAAQDLAMTIPTATRLRGCPMLDGSLDGYIPMWDQDLEAPPMLSGLLSWENLEGGLDAGGLSGMDAGDTLLQDMWTTTGWPQGEEMSSRPSDPRDPDRI</sequence>
<dbReference type="PANTHER" id="PTHR31845">
    <property type="entry name" value="FINGER DOMAIN PROTEIN, PUTATIVE-RELATED"/>
    <property type="match status" value="1"/>
</dbReference>
<dbReference type="GO" id="GO:0005634">
    <property type="term" value="C:nucleus"/>
    <property type="evidence" value="ECO:0007669"/>
    <property type="project" value="UniProtKB-SubCell"/>
</dbReference>
<feature type="compositionally biased region" description="Low complexity" evidence="6">
    <location>
        <begin position="196"/>
        <end position="212"/>
    </location>
</feature>
<feature type="domain" description="Zn(2)-C6 fungal-type" evidence="7">
    <location>
        <begin position="41"/>
        <end position="73"/>
    </location>
</feature>
<evidence type="ECO:0000313" key="8">
    <source>
        <dbReference type="EMBL" id="ROT34674.1"/>
    </source>
</evidence>
<feature type="compositionally biased region" description="Basic residues" evidence="6">
    <location>
        <begin position="77"/>
        <end position="86"/>
    </location>
</feature>
<dbReference type="GO" id="GO:0008270">
    <property type="term" value="F:zinc ion binding"/>
    <property type="evidence" value="ECO:0007669"/>
    <property type="project" value="InterPro"/>
</dbReference>
<dbReference type="EMBL" id="ML119066">
    <property type="protein sequence ID" value="ROT34674.1"/>
    <property type="molecule type" value="Genomic_DNA"/>
</dbReference>
<feature type="region of interest" description="Disordered" evidence="6">
    <location>
        <begin position="163"/>
        <end position="224"/>
    </location>
</feature>
<keyword evidence="4" id="KW-0804">Transcription</keyword>
<dbReference type="CDD" id="cd12148">
    <property type="entry name" value="fungal_TF_MHR"/>
    <property type="match status" value="1"/>
</dbReference>
<feature type="region of interest" description="Disordered" evidence="6">
    <location>
        <begin position="1"/>
        <end position="33"/>
    </location>
</feature>
<evidence type="ECO:0000256" key="3">
    <source>
        <dbReference type="ARBA" id="ARBA00023125"/>
    </source>
</evidence>
<dbReference type="PROSITE" id="PS00463">
    <property type="entry name" value="ZN2_CY6_FUNGAL_1"/>
    <property type="match status" value="1"/>
</dbReference>
<dbReference type="InterPro" id="IPR051089">
    <property type="entry name" value="prtT"/>
</dbReference>
<gene>
    <name evidence="8" type="ORF">SODALDRAFT_329536</name>
</gene>
<dbReference type="CDD" id="cd00067">
    <property type="entry name" value="GAL4"/>
    <property type="match status" value="1"/>
</dbReference>